<keyword evidence="3" id="KW-1185">Reference proteome</keyword>
<dbReference type="PANTHER" id="PTHR43581:SF2">
    <property type="entry name" value="EXCINUCLEASE ATPASE SUBUNIT"/>
    <property type="match status" value="1"/>
</dbReference>
<dbReference type="InterPro" id="IPR027417">
    <property type="entry name" value="P-loop_NTPase"/>
</dbReference>
<dbReference type="InterPro" id="IPR034139">
    <property type="entry name" value="TOPRIM_OLD"/>
</dbReference>
<dbReference type="Proteomes" id="UP000509568">
    <property type="component" value="Chromosome"/>
</dbReference>
<dbReference type="SMART" id="SM00382">
    <property type="entry name" value="AAA"/>
    <property type="match status" value="1"/>
</dbReference>
<proteinExistence type="predicted"/>
<gene>
    <name evidence="2" type="ORF">HWQ56_25540</name>
</gene>
<dbReference type="RefSeq" id="WP_176572051.1">
    <property type="nucleotide sequence ID" value="NZ_CP056030.1"/>
</dbReference>
<dbReference type="InterPro" id="IPR003593">
    <property type="entry name" value="AAA+_ATPase"/>
</dbReference>
<reference evidence="2 3" key="1">
    <citation type="submission" date="2020-06" db="EMBL/GenBank/DDBJ databases">
        <title>Pseudomonas eucalypticola sp. nov., an endophyte of Eucalyptus dunnii leaves with biocontrol ability of eucalyptus leaf blight.</title>
        <authorList>
            <person name="Liu Y."/>
            <person name="Song Z."/>
            <person name="Zeng H."/>
            <person name="Lu M."/>
            <person name="Wang X."/>
            <person name="Lian X."/>
            <person name="Zhang Q."/>
        </authorList>
    </citation>
    <scope>NUCLEOTIDE SEQUENCE [LARGE SCALE GENOMIC DNA]</scope>
    <source>
        <strain evidence="2 3">NP-1</strain>
    </source>
</reference>
<dbReference type="SUPFAM" id="SSF52540">
    <property type="entry name" value="P-loop containing nucleoside triphosphate hydrolases"/>
    <property type="match status" value="1"/>
</dbReference>
<evidence type="ECO:0000313" key="3">
    <source>
        <dbReference type="Proteomes" id="UP000509568"/>
    </source>
</evidence>
<evidence type="ECO:0000259" key="1">
    <source>
        <dbReference type="SMART" id="SM00382"/>
    </source>
</evidence>
<dbReference type="KEGG" id="pez:HWQ56_25540"/>
<feature type="domain" description="AAA+ ATPase" evidence="1">
    <location>
        <begin position="27"/>
        <end position="299"/>
    </location>
</feature>
<organism evidence="2 3">
    <name type="scientific">Pseudomonas eucalypticola</name>
    <dbReference type="NCBI Taxonomy" id="2599595"/>
    <lineage>
        <taxon>Bacteria</taxon>
        <taxon>Pseudomonadati</taxon>
        <taxon>Pseudomonadota</taxon>
        <taxon>Gammaproteobacteria</taxon>
        <taxon>Pseudomonadales</taxon>
        <taxon>Pseudomonadaceae</taxon>
        <taxon>Pseudomonas</taxon>
    </lineage>
</organism>
<dbReference type="Pfam" id="PF20469">
    <property type="entry name" value="OLD-like_TOPRIM"/>
    <property type="match status" value="1"/>
</dbReference>
<dbReference type="GO" id="GO:0005524">
    <property type="term" value="F:ATP binding"/>
    <property type="evidence" value="ECO:0007669"/>
    <property type="project" value="InterPro"/>
</dbReference>
<dbReference type="InterPro" id="IPR003959">
    <property type="entry name" value="ATPase_AAA_core"/>
</dbReference>
<dbReference type="Pfam" id="PF13304">
    <property type="entry name" value="AAA_21"/>
    <property type="match status" value="1"/>
</dbReference>
<dbReference type="AlphaFoldDB" id="A0A7D5DAZ6"/>
<dbReference type="InterPro" id="IPR051396">
    <property type="entry name" value="Bact_Antivir_Def_Nuclease"/>
</dbReference>
<dbReference type="GO" id="GO:0016887">
    <property type="term" value="F:ATP hydrolysis activity"/>
    <property type="evidence" value="ECO:0007669"/>
    <property type="project" value="InterPro"/>
</dbReference>
<dbReference type="Gene3D" id="3.40.50.300">
    <property type="entry name" value="P-loop containing nucleotide triphosphate hydrolases"/>
    <property type="match status" value="1"/>
</dbReference>
<protein>
    <submittedName>
        <fullName evidence="2">AAA family ATPase</fullName>
    </submittedName>
</protein>
<name>A0A7D5DAZ6_9PSED</name>
<dbReference type="EMBL" id="CP056030">
    <property type="protein sequence ID" value="QKZ06956.1"/>
    <property type="molecule type" value="Genomic_DNA"/>
</dbReference>
<sequence length="561" mass="62031">MSNPAKKPKVHLTNLTFSSDQVVTLDQNDRIIIVGANNSGKSQLLRDIVEVSGSANATHAKVVNKVEVSKEGSQQSLLDFLRENSEPTDPNHYRYGTWNIYEGNLYTWDSPGLHQVLQPAFIKNITANERLNICQDQASISPGQPKTRPQHFLYDSDSLTDKISGLFKASFGKDLMFDFRGGSILPLHVGEKPSGDIMVDRVGDAYTQAVRKNPLLSNQGDGMKGYAGILFEAIVSPVDITLIDEPEAFLHPPQMRKLGETLASQAKGQLIVSTHSSDILRGFLEGTKGQLRVIRLRREGDKNYVHEADTETIESLWQKPDLRYSNALEGLFHEETIICEDDSDCRLINSIADHCAKTSISPWKDTAYIPTGGKHAIPLIAKVLRKAGVPLKAIFDIDFLSEKELVQNTISAFGGEWSEYEKSWNIINAGVRSGIPEKKPNQIIGELMEILGSVQDEKVPKTKIIDAMKQSSPWNTVKRHGSRVIPRGEATAEFNSLKNKLEGIGIYIIEVGEIENFCPEVGSHGPKYVTSLLKGIPLDDGRLAGLREFVTHVHMGTASKV</sequence>
<accession>A0A7D5DAZ6</accession>
<dbReference type="PANTHER" id="PTHR43581">
    <property type="entry name" value="ATP/GTP PHOSPHATASE"/>
    <property type="match status" value="1"/>
</dbReference>
<evidence type="ECO:0000313" key="2">
    <source>
        <dbReference type="EMBL" id="QKZ06956.1"/>
    </source>
</evidence>